<gene>
    <name evidence="1" type="ORF">CPT_Sw2_013</name>
</gene>
<keyword evidence="2" id="KW-1185">Reference proteome</keyword>
<reference evidence="1" key="1">
    <citation type="submission" date="2018-07" db="EMBL/GenBank/DDBJ databases">
        <title>Complete genome of Salmonella siphophage Sw2.</title>
        <authorList>
            <person name="Nguyen Q.X."/>
            <person name="Xie Y."/>
            <person name="Liu M."/>
            <person name="Gill J."/>
        </authorList>
    </citation>
    <scope>NUCLEOTIDE SEQUENCE [LARGE SCALE GENOMIC DNA]</scope>
</reference>
<evidence type="ECO:0000313" key="1">
    <source>
        <dbReference type="EMBL" id="AXY84944.1"/>
    </source>
</evidence>
<dbReference type="EMBL" id="MH631454">
    <property type="protein sequence ID" value="AXY84944.1"/>
    <property type="molecule type" value="Genomic_DNA"/>
</dbReference>
<protein>
    <submittedName>
        <fullName evidence="1">Uncharacterized protein</fullName>
    </submittedName>
</protein>
<proteinExistence type="predicted"/>
<dbReference type="Proteomes" id="UP000262764">
    <property type="component" value="Segment"/>
</dbReference>
<accession>A0A385INN6</accession>
<sequence>MVAFSSSDSLFTGKGWVSNRWIIDQMVSEFGIGKTYVTIQALYDNDKIDQQTAGFLLDTLKAEHCTKKQAAKNCFNVINNGALLSPLIPLLGVMQMLKNVSLARSKGFKLVDVNTFERPDCKIEYVARNKNPFRVTEKKFDKRGNLIAETVKHFATFYAAFRGVL</sequence>
<name>A0A385INN6_9CAUD</name>
<organism evidence="1 2">
    <name type="scientific">Salmonella phage Sw2</name>
    <dbReference type="NCBI Taxonomy" id="2316014"/>
    <lineage>
        <taxon>Viruses</taxon>
        <taxon>Duplodnaviria</taxon>
        <taxon>Heunggongvirae</taxon>
        <taxon>Uroviricota</taxon>
        <taxon>Caudoviricetes</taxon>
        <taxon>Demerecviridae</taxon>
        <taxon>Markadamsvirinae</taxon>
        <taxon>Epseptimavirus</taxon>
        <taxon>Epseptimavirus Sw2</taxon>
    </lineage>
</organism>
<evidence type="ECO:0000313" key="2">
    <source>
        <dbReference type="Proteomes" id="UP000262764"/>
    </source>
</evidence>